<comment type="caution">
    <text evidence="1">The sequence shown here is derived from an EMBL/GenBank/DDBJ whole genome shotgun (WGS) entry which is preliminary data.</text>
</comment>
<protein>
    <submittedName>
        <fullName evidence="1">Uncharacterized protein</fullName>
    </submittedName>
</protein>
<accession>A0A7Y6I906</accession>
<dbReference type="InterPro" id="IPR045592">
    <property type="entry name" value="DUF6461"/>
</dbReference>
<evidence type="ECO:0000313" key="1">
    <source>
        <dbReference type="EMBL" id="NUW33913.1"/>
    </source>
</evidence>
<dbReference type="Pfam" id="PF20062">
    <property type="entry name" value="DUF6461"/>
    <property type="match status" value="1"/>
</dbReference>
<reference evidence="1 2" key="1">
    <citation type="submission" date="2020-06" db="EMBL/GenBank/DDBJ databases">
        <title>Nonomuraea sp. SMC257, a novel actinomycete isolated from soil.</title>
        <authorList>
            <person name="Chanama M."/>
        </authorList>
    </citation>
    <scope>NUCLEOTIDE SEQUENCE [LARGE SCALE GENOMIC DNA]</scope>
    <source>
        <strain evidence="1 2">SMC257</strain>
    </source>
</reference>
<dbReference type="Proteomes" id="UP000586042">
    <property type="component" value="Unassembled WGS sequence"/>
</dbReference>
<keyword evidence="2" id="KW-1185">Reference proteome</keyword>
<evidence type="ECO:0000313" key="2">
    <source>
        <dbReference type="Proteomes" id="UP000586042"/>
    </source>
</evidence>
<dbReference type="RefSeq" id="WP_175591375.1">
    <property type="nucleotide sequence ID" value="NZ_JABWGN010000008.1"/>
</dbReference>
<dbReference type="EMBL" id="JABWGN010000008">
    <property type="protein sequence ID" value="NUW33913.1"/>
    <property type="molecule type" value="Genomic_DNA"/>
</dbReference>
<gene>
    <name evidence="1" type="ORF">HTZ77_21115</name>
</gene>
<name>A0A7Y6I906_9ACTN</name>
<sequence length="198" mass="21348">MTHVSEEFGWLRSSEHLGDVYCVSFVRAVSPAEALRRFGVEESTLEEVTFEEMEERSEENADDAAGFVGAAEAGDWTLVVEPGGWRIAADAEVTARVSRATEVVSVCRHDYAADTFTYAVDGETIVSFDPIAPNYRYGSDPDRFVDAMREVGLDPDGTGADVEHPVSGSFALAGRITGVPFTRDMLALGFLGAEPAGD</sequence>
<dbReference type="AlphaFoldDB" id="A0A7Y6I906"/>
<proteinExistence type="predicted"/>
<organism evidence="1 2">
    <name type="scientific">Nonomuraea montanisoli</name>
    <dbReference type="NCBI Taxonomy" id="2741721"/>
    <lineage>
        <taxon>Bacteria</taxon>
        <taxon>Bacillati</taxon>
        <taxon>Actinomycetota</taxon>
        <taxon>Actinomycetes</taxon>
        <taxon>Streptosporangiales</taxon>
        <taxon>Streptosporangiaceae</taxon>
        <taxon>Nonomuraea</taxon>
    </lineage>
</organism>